<accession>A0A3P8C3E2</accession>
<evidence type="ECO:0000313" key="1">
    <source>
        <dbReference type="EMBL" id="VDO79285.1"/>
    </source>
</evidence>
<keyword evidence="2" id="KW-1185">Reference proteome</keyword>
<evidence type="ECO:0000313" key="2">
    <source>
        <dbReference type="Proteomes" id="UP000050761"/>
    </source>
</evidence>
<proteinExistence type="predicted"/>
<dbReference type="AlphaFoldDB" id="A0A3P8C3E2"/>
<organism evidence="1">
    <name type="scientific">Heligmosomoides polygyrus</name>
    <name type="common">Parasitic roundworm</name>
    <dbReference type="NCBI Taxonomy" id="6339"/>
    <lineage>
        <taxon>Eukaryota</taxon>
        <taxon>Metazoa</taxon>
        <taxon>Ecdysozoa</taxon>
        <taxon>Nematoda</taxon>
        <taxon>Chromadorea</taxon>
        <taxon>Rhabditida</taxon>
        <taxon>Rhabditina</taxon>
        <taxon>Rhabditomorpha</taxon>
        <taxon>Strongyloidea</taxon>
        <taxon>Heligmosomidae</taxon>
        <taxon>Heligmosomoides</taxon>
    </lineage>
</organism>
<dbReference type="EMBL" id="UZAH01026349">
    <property type="protein sequence ID" value="VDO79285.1"/>
    <property type="molecule type" value="Genomic_DNA"/>
</dbReference>
<reference evidence="1 2" key="1">
    <citation type="submission" date="2018-11" db="EMBL/GenBank/DDBJ databases">
        <authorList>
            <consortium name="Pathogen Informatics"/>
        </authorList>
    </citation>
    <scope>NUCLEOTIDE SEQUENCE [LARGE SCALE GENOMIC DNA]</scope>
</reference>
<sequence length="425" mass="47259">MVSLEEAEQFMTSVLELDENTITLNDAINMANAAEKNSTWKKRKLAMMFDTELKRRKHDETVRGVPAPTHLPADSVVMQRRKYKAKYRKSGEAPTMMPKLIPPSEISLGPSGPNECSDSGDVTNVHSQRVECLSPPSVQQTCGESSLVQSEEADSVFTVPPLDEEQLHSFFQNTFSTCFGQLSQMQPRQWNCLYPCTDSVEDAGMSGEQTSNSTQTSIPDLVEFYEGQPAEDEQNALFESMAAIEPNESDYLEFPKNCNANLQLPMDCNANLQFPKNCNANLQLPIDCNANLQLPKNCNANLQLPMDCNANLQLPKNCNTNPQFQKNCNAILQLSMDRNANLQLPKNFNANLQFPVNCNANIYNNAYPVCVAAPENYYRTSVDSAAAVGPADDLDSLSLSSLTDLFERDAEPLDIFNSNEFIDPF</sequence>
<name>A0A3P8C3E2_HELPZ</name>
<dbReference type="Proteomes" id="UP000050761">
    <property type="component" value="Unassembled WGS sequence"/>
</dbReference>
<gene>
    <name evidence="1" type="ORF">HPBE_LOCUS9117</name>
</gene>
<evidence type="ECO:0000313" key="3">
    <source>
        <dbReference type="WBParaSite" id="HPBE_0000911601-mRNA-1"/>
    </source>
</evidence>
<dbReference type="WBParaSite" id="HPBE_0000911601-mRNA-1">
    <property type="protein sequence ID" value="HPBE_0000911601-mRNA-1"/>
    <property type="gene ID" value="HPBE_0000911601"/>
</dbReference>
<protein>
    <submittedName>
        <fullName evidence="3">Neurogenic protein mastermind</fullName>
    </submittedName>
</protein>
<reference evidence="3" key="2">
    <citation type="submission" date="2019-09" db="UniProtKB">
        <authorList>
            <consortium name="WormBaseParasite"/>
        </authorList>
    </citation>
    <scope>IDENTIFICATION</scope>
</reference>